<evidence type="ECO:0000313" key="2">
    <source>
        <dbReference type="EMBL" id="BDE04866.1"/>
    </source>
</evidence>
<name>A0AAN1XUX0_UNVUL</name>
<dbReference type="PANTHER" id="PTHR47197:SF3">
    <property type="entry name" value="DIHYDRO-HEME D1 DEHYDROGENASE"/>
    <property type="match status" value="1"/>
</dbReference>
<protein>
    <submittedName>
        <fullName evidence="2">Phosphoesterase</fullName>
    </submittedName>
</protein>
<keyword evidence="3" id="KW-1185">Reference proteome</keyword>
<dbReference type="PANTHER" id="PTHR47197">
    <property type="entry name" value="PROTEIN NIRF"/>
    <property type="match status" value="1"/>
</dbReference>
<reference evidence="2 3" key="1">
    <citation type="journal article" date="2022" name="ISME Commun">
        <title>Vulcanimicrobium alpinus gen. nov. sp. nov., the first cultivated representative of the candidate phylum 'Eremiobacterota', is a metabolically versatile aerobic anoxygenic phototroph.</title>
        <authorList>
            <person name="Yabe S."/>
            <person name="Muto K."/>
            <person name="Abe K."/>
            <person name="Yokota A."/>
            <person name="Staudigel H."/>
            <person name="Tebo B.M."/>
        </authorList>
    </citation>
    <scope>NUCLEOTIDE SEQUENCE [LARGE SCALE GENOMIC DNA]</scope>
    <source>
        <strain evidence="2 3">WC8-2</strain>
    </source>
</reference>
<accession>A0AAN1XUX0</accession>
<keyword evidence="1" id="KW-0732">Signal</keyword>
<dbReference type="Gene3D" id="3.40.720.10">
    <property type="entry name" value="Alkaline Phosphatase, subunit A"/>
    <property type="match status" value="1"/>
</dbReference>
<dbReference type="AlphaFoldDB" id="A0AAN1XUX0"/>
<dbReference type="KEGG" id="vab:WPS_01420"/>
<feature type="signal peptide" evidence="1">
    <location>
        <begin position="1"/>
        <end position="21"/>
    </location>
</feature>
<dbReference type="EMBL" id="AP025523">
    <property type="protein sequence ID" value="BDE04866.1"/>
    <property type="molecule type" value="Genomic_DNA"/>
</dbReference>
<dbReference type="InterPro" id="IPR017850">
    <property type="entry name" value="Alkaline_phosphatase_core_sf"/>
</dbReference>
<evidence type="ECO:0000256" key="1">
    <source>
        <dbReference type="SAM" id="SignalP"/>
    </source>
</evidence>
<dbReference type="Proteomes" id="UP001317532">
    <property type="component" value="Chromosome"/>
</dbReference>
<dbReference type="InterPro" id="IPR015943">
    <property type="entry name" value="WD40/YVTN_repeat-like_dom_sf"/>
</dbReference>
<proteinExistence type="predicted"/>
<dbReference type="InterPro" id="IPR051200">
    <property type="entry name" value="Host-pathogen_enzymatic-act"/>
</dbReference>
<sequence length="764" mass="80814">MKRTALIAILSACALASAAVAASSVTTLPTGWKIRGNDGPVATVGTLPTGLVLSRDGSLLIELEAGHRKPALRVFDAATLRELRSLPLNGAYGAPLRDADGDGVWVAVPGTFQEQIAHVDVATATVDRAVSLPLPFYPVALAHARGGRLAVAGDVANRVAIVDPAAQRMIGGYDVGHHPAAVLSSPDGTRLYVAERGTDAVDVVGAVRAHIVVGRHPDALAADATHLYVADSDDDDVAVVDLATNRVVQHARIPFARAGAFGASPNALALDGDRLYVSCGAANAIAVFRTGPHGLVPLGAIPTGWYPTAIAVDRAHGALYVADGKGESGHANPRFSPLVRGPDVDFIADNLAGSIRRLAIPDDAALQHGLADVRDLAQHDDVPSSPVVRANGPIKHVIYVIKENRTYDQILGDVAGADGDASLVMFGEKITPNQHAIVKRFGVFDRFFEDAHVSADGHNWATAAFANDYLEKMWPQNYASRRPFYDFEDGAEAAVPHGGYLWDDAARAGVSLRNYGEFVSGGPSGPTPVSTSSEVLGKTTDRNYATFDMSVEDVDRFTEWKREFDAYEARRALPQLEIVRFPRDHTSGTRAGAVTPQGMVADNDLAVGKLVDAISHSPDWSSTAIFVLEDDAQNGPDHVDEQRSTFYLASPYAAGGVQHAAYTQASVLRTIEILLGLPPMSAYDAGAPALSAAFTATPNLAPFDALPAQIDVRAKNGAAAYRAADSARFDLAAADRVDDATMNDVLWHAVRGVRATPPPYGAFR</sequence>
<dbReference type="RefSeq" id="WP_317995955.1">
    <property type="nucleotide sequence ID" value="NZ_AP025523.1"/>
</dbReference>
<feature type="chain" id="PRO_5043047640" evidence="1">
    <location>
        <begin position="22"/>
        <end position="764"/>
    </location>
</feature>
<dbReference type="InterPro" id="IPR011048">
    <property type="entry name" value="Haem_d1_sf"/>
</dbReference>
<organism evidence="2 3">
    <name type="scientific">Vulcanimicrobium alpinum</name>
    <dbReference type="NCBI Taxonomy" id="3016050"/>
    <lineage>
        <taxon>Bacteria</taxon>
        <taxon>Bacillati</taxon>
        <taxon>Vulcanimicrobiota</taxon>
        <taxon>Vulcanimicrobiia</taxon>
        <taxon>Vulcanimicrobiales</taxon>
        <taxon>Vulcanimicrobiaceae</taxon>
        <taxon>Vulcanimicrobium</taxon>
    </lineage>
</organism>
<gene>
    <name evidence="2" type="ORF">WPS_01420</name>
</gene>
<dbReference type="Gene3D" id="2.130.10.10">
    <property type="entry name" value="YVTN repeat-like/Quinoprotein amine dehydrogenase"/>
    <property type="match status" value="2"/>
</dbReference>
<evidence type="ECO:0000313" key="3">
    <source>
        <dbReference type="Proteomes" id="UP001317532"/>
    </source>
</evidence>
<dbReference type="SUPFAM" id="SSF51004">
    <property type="entry name" value="C-terminal (heme d1) domain of cytochrome cd1-nitrite reductase"/>
    <property type="match status" value="1"/>
</dbReference>